<keyword evidence="2" id="KW-1185">Reference proteome</keyword>
<proteinExistence type="predicted"/>
<organism evidence="1 2">
    <name type="scientific">Arthrobacter gyeryongensis</name>
    <dbReference type="NCBI Taxonomy" id="1650592"/>
    <lineage>
        <taxon>Bacteria</taxon>
        <taxon>Bacillati</taxon>
        <taxon>Actinomycetota</taxon>
        <taxon>Actinomycetes</taxon>
        <taxon>Micrococcales</taxon>
        <taxon>Micrococcaceae</taxon>
        <taxon>Arthrobacter</taxon>
    </lineage>
</organism>
<dbReference type="Proteomes" id="UP001500200">
    <property type="component" value="Unassembled WGS sequence"/>
</dbReference>
<gene>
    <name evidence="1" type="ORF">GCM10023346_47810</name>
</gene>
<evidence type="ECO:0000313" key="2">
    <source>
        <dbReference type="Proteomes" id="UP001500200"/>
    </source>
</evidence>
<sequence length="323" mass="36130">MDQSDYYGFSVGDYIDPTFGQLAREYYLSALAELRPLADVGAIEWFDVSHQASDNGALGRKQAVRADRRNLALEFDGFPFDLTGLQHLSDETRVIYRSILEGRGHTWEQFLVEVVYDELAVLSPSFLGFGQPYFRYPIVEQVVTALLSKGAFRRDLPFTRSYSKMDVDDLYMRRLITLQMPSFDDLDVPTMAQLRTSEGGIERWRVGLRKALSSAMSAPSNSTMDTVQRHFEENMLEECRILQDKTKRGSIGTFGSAALRSITFGFVGGIAGASIGGDLRTSTASGMASGVTRAVYEWQAARRADRTDRLLLAHYGIARPRAL</sequence>
<reference evidence="2" key="1">
    <citation type="journal article" date="2019" name="Int. J. Syst. Evol. Microbiol.">
        <title>The Global Catalogue of Microorganisms (GCM) 10K type strain sequencing project: providing services to taxonomists for standard genome sequencing and annotation.</title>
        <authorList>
            <consortium name="The Broad Institute Genomics Platform"/>
            <consortium name="The Broad Institute Genome Sequencing Center for Infectious Disease"/>
            <person name="Wu L."/>
            <person name="Ma J."/>
        </authorList>
    </citation>
    <scope>NUCLEOTIDE SEQUENCE [LARGE SCALE GENOMIC DNA]</scope>
    <source>
        <strain evidence="2">JCM 18514</strain>
    </source>
</reference>
<comment type="caution">
    <text evidence="1">The sequence shown here is derived from an EMBL/GenBank/DDBJ whole genome shotgun (WGS) entry which is preliminary data.</text>
</comment>
<protein>
    <submittedName>
        <fullName evidence="1">Uncharacterized protein</fullName>
    </submittedName>
</protein>
<accession>A0ABP9SVC5</accession>
<name>A0ABP9SVC5_9MICC</name>
<evidence type="ECO:0000313" key="1">
    <source>
        <dbReference type="EMBL" id="GAA5202017.1"/>
    </source>
</evidence>
<dbReference type="EMBL" id="BAABKK010000038">
    <property type="protein sequence ID" value="GAA5202017.1"/>
    <property type="molecule type" value="Genomic_DNA"/>
</dbReference>